<dbReference type="CDD" id="cd01448">
    <property type="entry name" value="TST_Repeat_1"/>
    <property type="match status" value="1"/>
</dbReference>
<dbReference type="SUPFAM" id="SSF52821">
    <property type="entry name" value="Rhodanese/Cell cycle control phosphatase"/>
    <property type="match status" value="2"/>
</dbReference>
<dbReference type="PROSITE" id="PS00380">
    <property type="entry name" value="RHODANESE_1"/>
    <property type="match status" value="1"/>
</dbReference>
<dbReference type="InterPro" id="IPR001763">
    <property type="entry name" value="Rhodanese-like_dom"/>
</dbReference>
<dbReference type="InterPro" id="IPR045078">
    <property type="entry name" value="TST/MPST-like"/>
</dbReference>
<dbReference type="PROSITE" id="PS50206">
    <property type="entry name" value="RHODANESE_3"/>
    <property type="match status" value="2"/>
</dbReference>
<sequence length="268" mass="28174">MSPLVTPAELSALLNDGDVTLLDVRWRLMGPPGRDDYDTGHLPGAVFVDLDADLCGPPGAGGRHPLPAVPQLQSALRRAGVRADRPVVVYDLGDGLSAARAWWTLRWAGHPDVRVLDGGFAAWTGEVTKDVPEADPGDFTVVPGGMPTVVADDLPELDGTLIDVRAPERYRGEVEPIDPVAGHIPGAVNAPTADNLADGRFRAATELRERFAGIAPRAAAVYCGSGVTAAHTILAMHVAGRTGDALYVGSWSDWITDPSRPIETGDAA</sequence>
<accession>A0A841BW13</accession>
<dbReference type="GO" id="GO:0004792">
    <property type="term" value="F:thiosulfate-cyanide sulfurtransferase activity"/>
    <property type="evidence" value="ECO:0007669"/>
    <property type="project" value="UniProtKB-EC"/>
</dbReference>
<feature type="domain" description="Rhodanese" evidence="3">
    <location>
        <begin position="158"/>
        <end position="263"/>
    </location>
</feature>
<dbReference type="EMBL" id="JACHMN010000003">
    <property type="protein sequence ID" value="MBB5872354.1"/>
    <property type="molecule type" value="Genomic_DNA"/>
</dbReference>
<keyword evidence="1 4" id="KW-0808">Transferase</keyword>
<evidence type="ECO:0000259" key="3">
    <source>
        <dbReference type="PROSITE" id="PS50206"/>
    </source>
</evidence>
<evidence type="ECO:0000313" key="5">
    <source>
        <dbReference type="Proteomes" id="UP000587527"/>
    </source>
</evidence>
<dbReference type="PANTHER" id="PTHR11364">
    <property type="entry name" value="THIOSULFATE SULFERTANSFERASE"/>
    <property type="match status" value="1"/>
</dbReference>
<dbReference type="EC" id="2.8.1.2" evidence="4"/>
<proteinExistence type="predicted"/>
<comment type="caution">
    <text evidence="4">The sequence shown here is derived from an EMBL/GenBank/DDBJ whole genome shotgun (WGS) entry which is preliminary data.</text>
</comment>
<protein>
    <submittedName>
        <fullName evidence="4">Thiosulfate/3-mercaptopyruvate sulfurtransferase</fullName>
        <ecNumber evidence="4">2.8.1.1</ecNumber>
        <ecNumber evidence="4">2.8.1.2</ecNumber>
    </submittedName>
</protein>
<dbReference type="Proteomes" id="UP000587527">
    <property type="component" value="Unassembled WGS sequence"/>
</dbReference>
<evidence type="ECO:0000256" key="1">
    <source>
        <dbReference type="ARBA" id="ARBA00022679"/>
    </source>
</evidence>
<dbReference type="InterPro" id="IPR036873">
    <property type="entry name" value="Rhodanese-like_dom_sf"/>
</dbReference>
<dbReference type="PANTHER" id="PTHR11364:SF27">
    <property type="entry name" value="SULFURTRANSFERASE"/>
    <property type="match status" value="1"/>
</dbReference>
<name>A0A841BW13_9ACTN</name>
<evidence type="ECO:0000313" key="4">
    <source>
        <dbReference type="EMBL" id="MBB5872354.1"/>
    </source>
</evidence>
<dbReference type="Gene3D" id="3.40.250.10">
    <property type="entry name" value="Rhodanese-like domain"/>
    <property type="match status" value="2"/>
</dbReference>
<keyword evidence="2" id="KW-0677">Repeat</keyword>
<gene>
    <name evidence="4" type="ORF">F4553_005788</name>
</gene>
<organism evidence="4 5">
    <name type="scientific">Allocatelliglobosispora scoriae</name>
    <dbReference type="NCBI Taxonomy" id="643052"/>
    <lineage>
        <taxon>Bacteria</taxon>
        <taxon>Bacillati</taxon>
        <taxon>Actinomycetota</taxon>
        <taxon>Actinomycetes</taxon>
        <taxon>Micromonosporales</taxon>
        <taxon>Micromonosporaceae</taxon>
        <taxon>Allocatelliglobosispora</taxon>
    </lineage>
</organism>
<dbReference type="EC" id="2.8.1.1" evidence="4"/>
<keyword evidence="5" id="KW-1185">Reference proteome</keyword>
<dbReference type="Pfam" id="PF00581">
    <property type="entry name" value="Rhodanese"/>
    <property type="match status" value="2"/>
</dbReference>
<dbReference type="RefSeq" id="WP_184841868.1">
    <property type="nucleotide sequence ID" value="NZ_JACHMN010000003.1"/>
</dbReference>
<dbReference type="InterPro" id="IPR001307">
    <property type="entry name" value="Thiosulphate_STrfase_CS"/>
</dbReference>
<feature type="domain" description="Rhodanese" evidence="3">
    <location>
        <begin position="15"/>
        <end position="132"/>
    </location>
</feature>
<reference evidence="4 5" key="1">
    <citation type="submission" date="2020-08" db="EMBL/GenBank/DDBJ databases">
        <title>Sequencing the genomes of 1000 actinobacteria strains.</title>
        <authorList>
            <person name="Klenk H.-P."/>
        </authorList>
    </citation>
    <scope>NUCLEOTIDE SEQUENCE [LARGE SCALE GENOMIC DNA]</scope>
    <source>
        <strain evidence="4 5">DSM 45362</strain>
    </source>
</reference>
<dbReference type="CDD" id="cd01449">
    <property type="entry name" value="TST_Repeat_2"/>
    <property type="match status" value="1"/>
</dbReference>
<dbReference type="AlphaFoldDB" id="A0A841BW13"/>
<dbReference type="GO" id="GO:0016784">
    <property type="term" value="F:3-mercaptopyruvate sulfurtransferase activity"/>
    <property type="evidence" value="ECO:0007669"/>
    <property type="project" value="UniProtKB-EC"/>
</dbReference>
<keyword evidence="4" id="KW-0670">Pyruvate</keyword>
<evidence type="ECO:0000256" key="2">
    <source>
        <dbReference type="ARBA" id="ARBA00022737"/>
    </source>
</evidence>
<dbReference type="SMART" id="SM00450">
    <property type="entry name" value="RHOD"/>
    <property type="match status" value="2"/>
</dbReference>